<organism evidence="1 2">
    <name type="scientific">Deinococcus arenicola</name>
    <dbReference type="NCBI Taxonomy" id="2994950"/>
    <lineage>
        <taxon>Bacteria</taxon>
        <taxon>Thermotogati</taxon>
        <taxon>Deinococcota</taxon>
        <taxon>Deinococci</taxon>
        <taxon>Deinococcales</taxon>
        <taxon>Deinococcaceae</taxon>
        <taxon>Deinococcus</taxon>
    </lineage>
</organism>
<name>A0ABU4DLK3_9DEIO</name>
<gene>
    <name evidence="1" type="ORF">ORD21_01715</name>
</gene>
<dbReference type="Proteomes" id="UP001276150">
    <property type="component" value="Unassembled WGS sequence"/>
</dbReference>
<evidence type="ECO:0000313" key="2">
    <source>
        <dbReference type="Proteomes" id="UP001276150"/>
    </source>
</evidence>
<comment type="caution">
    <text evidence="1">The sequence shown here is derived from an EMBL/GenBank/DDBJ whole genome shotgun (WGS) entry which is preliminary data.</text>
</comment>
<accession>A0ABU4DLK3</accession>
<sequence length="139" mass="15743">MKNTDEQKFMMISTDLINKDYLSTLSGNAIKVYLVLMKYSDNDSGLAWPSIFRICDDSGIRKKETVRAALDDLIVWGLIKQTTTGGGGKGSNRYIVASGLYNRRFEDLSTPTEAEQEKIIKRNLRIDSDNKRKNKTTVK</sequence>
<dbReference type="RefSeq" id="WP_317638618.1">
    <property type="nucleotide sequence ID" value="NZ_JAPMIV010000002.1"/>
</dbReference>
<proteinExistence type="predicted"/>
<dbReference type="EMBL" id="JAPMIV010000002">
    <property type="protein sequence ID" value="MDV6373313.1"/>
    <property type="molecule type" value="Genomic_DNA"/>
</dbReference>
<dbReference type="InterPro" id="IPR036388">
    <property type="entry name" value="WH-like_DNA-bd_sf"/>
</dbReference>
<evidence type="ECO:0000313" key="1">
    <source>
        <dbReference type="EMBL" id="MDV6373313.1"/>
    </source>
</evidence>
<reference evidence="1 2" key="1">
    <citation type="submission" date="2022-11" db="EMBL/GenBank/DDBJ databases">
        <title>Deinococcus ZS9-10, Low Temperature and Draught-tolerating, UV-resistant Bacteria from Continental Antarctica.</title>
        <authorList>
            <person name="Cheng L."/>
        </authorList>
    </citation>
    <scope>NUCLEOTIDE SEQUENCE [LARGE SCALE GENOMIC DNA]</scope>
    <source>
        <strain evidence="1 2">ZS9-10</strain>
    </source>
</reference>
<dbReference type="Pfam" id="PF13730">
    <property type="entry name" value="HTH_36"/>
    <property type="match status" value="1"/>
</dbReference>
<keyword evidence="2" id="KW-1185">Reference proteome</keyword>
<dbReference type="Gene3D" id="1.10.10.10">
    <property type="entry name" value="Winged helix-like DNA-binding domain superfamily/Winged helix DNA-binding domain"/>
    <property type="match status" value="1"/>
</dbReference>
<protein>
    <submittedName>
        <fullName evidence="1">Helix-turn-helix domain-containing protein</fullName>
    </submittedName>
</protein>